<feature type="transmembrane region" description="Helical" evidence="13">
    <location>
        <begin position="46"/>
        <end position="64"/>
    </location>
</feature>
<evidence type="ECO:0000313" key="16">
    <source>
        <dbReference type="Proteomes" id="UP001249851"/>
    </source>
</evidence>
<reference evidence="15" key="1">
    <citation type="journal article" date="2023" name="G3 (Bethesda)">
        <title>Whole genome assembly and annotation of the endangered Caribbean coral Acropora cervicornis.</title>
        <authorList>
            <person name="Selwyn J.D."/>
            <person name="Vollmer S.V."/>
        </authorList>
    </citation>
    <scope>NUCLEOTIDE SEQUENCE</scope>
    <source>
        <strain evidence="15">K2</strain>
    </source>
</reference>
<dbReference type="InterPro" id="IPR026516">
    <property type="entry name" value="THAP1/10"/>
</dbReference>
<keyword evidence="3" id="KW-0479">Metal-binding</keyword>
<evidence type="ECO:0000259" key="14">
    <source>
        <dbReference type="PROSITE" id="PS50950"/>
    </source>
</evidence>
<dbReference type="GO" id="GO:0005654">
    <property type="term" value="C:nucleoplasm"/>
    <property type="evidence" value="ECO:0007669"/>
    <property type="project" value="UniProtKB-SubCell"/>
</dbReference>
<keyword evidence="13" id="KW-0812">Transmembrane</keyword>
<dbReference type="PANTHER" id="PTHR46600:SF1">
    <property type="entry name" value="THAP DOMAIN-CONTAINING PROTEIN 1"/>
    <property type="match status" value="1"/>
</dbReference>
<evidence type="ECO:0000256" key="6">
    <source>
        <dbReference type="ARBA" id="ARBA00023015"/>
    </source>
</evidence>
<feature type="transmembrane region" description="Helical" evidence="13">
    <location>
        <begin position="157"/>
        <end position="178"/>
    </location>
</feature>
<evidence type="ECO:0000256" key="7">
    <source>
        <dbReference type="ARBA" id="ARBA00023054"/>
    </source>
</evidence>
<dbReference type="InterPro" id="IPR006612">
    <property type="entry name" value="THAP_Znf"/>
</dbReference>
<evidence type="ECO:0000256" key="4">
    <source>
        <dbReference type="ARBA" id="ARBA00022771"/>
    </source>
</evidence>
<keyword evidence="7" id="KW-0175">Coiled coil</keyword>
<dbReference type="Pfam" id="PF05485">
    <property type="entry name" value="THAP"/>
    <property type="match status" value="1"/>
</dbReference>
<sequence>MEVSRPVVSRVRVLAITHILVGALLIIFGIANGVTQNFYDTFNSSFGFFGIGTGIWIFVAYRCVTSQDTEMDQTAKRSLRNPNRLKTWLVKIRRDASKDFKLTRRTKICSLHFKDSDFRLTLKGRRYIKDDALPSIFPWSVSSPNRKSPRKRCVSQAGIFMGFAITSAVFGGIIIILYSTTIAGTSCQDFCQNNHSCGGGGYPTHGPSWDITYSYDTKLGLAAVILTLGIIEFGTGIWVSICLCVMKPCCRNLEEREPLVNSVSG</sequence>
<evidence type="ECO:0000256" key="10">
    <source>
        <dbReference type="ARBA" id="ARBA00023242"/>
    </source>
</evidence>
<keyword evidence="16" id="KW-1185">Reference proteome</keyword>
<gene>
    <name evidence="15" type="ORF">P5673_030683</name>
</gene>
<keyword evidence="5" id="KW-0862">Zinc</keyword>
<dbReference type="AlphaFoldDB" id="A0AAD9UT29"/>
<feature type="transmembrane region" description="Helical" evidence="13">
    <location>
        <begin position="12"/>
        <end position="34"/>
    </location>
</feature>
<dbReference type="SUPFAM" id="SSF57716">
    <property type="entry name" value="Glucocorticoid receptor-like (DNA-binding domain)"/>
    <property type="match status" value="1"/>
</dbReference>
<accession>A0AAD9UT29</accession>
<name>A0AAD9UT29_ACRCE</name>
<dbReference type="Proteomes" id="UP001249851">
    <property type="component" value="Unassembled WGS sequence"/>
</dbReference>
<evidence type="ECO:0000256" key="1">
    <source>
        <dbReference type="ARBA" id="ARBA00004642"/>
    </source>
</evidence>
<evidence type="ECO:0000256" key="12">
    <source>
        <dbReference type="PROSITE-ProRule" id="PRU00309"/>
    </source>
</evidence>
<keyword evidence="4 12" id="KW-0863">Zinc-finger</keyword>
<evidence type="ECO:0000313" key="15">
    <source>
        <dbReference type="EMBL" id="KAK2548941.1"/>
    </source>
</evidence>
<dbReference type="EMBL" id="JARQWQ010000134">
    <property type="protein sequence ID" value="KAK2548941.1"/>
    <property type="molecule type" value="Genomic_DNA"/>
</dbReference>
<keyword evidence="13" id="KW-0472">Membrane</keyword>
<keyword evidence="9" id="KW-0804">Transcription</keyword>
<dbReference type="SMART" id="SM00980">
    <property type="entry name" value="THAP"/>
    <property type="match status" value="1"/>
</dbReference>
<evidence type="ECO:0000256" key="3">
    <source>
        <dbReference type="ARBA" id="ARBA00022723"/>
    </source>
</evidence>
<comment type="subcellular location">
    <subcellularLocation>
        <location evidence="1">Nucleus</location>
        <location evidence="1">Nucleoplasm</location>
    </subcellularLocation>
</comment>
<dbReference type="PANTHER" id="PTHR46600">
    <property type="entry name" value="THAP DOMAIN-CONTAINING"/>
    <property type="match status" value="1"/>
</dbReference>
<evidence type="ECO:0000256" key="11">
    <source>
        <dbReference type="ARBA" id="ARBA00023306"/>
    </source>
</evidence>
<evidence type="ECO:0000256" key="2">
    <source>
        <dbReference type="ARBA" id="ARBA00006177"/>
    </source>
</evidence>
<keyword evidence="8 12" id="KW-0238">DNA-binding</keyword>
<keyword evidence="10" id="KW-0539">Nucleus</keyword>
<evidence type="ECO:0000256" key="5">
    <source>
        <dbReference type="ARBA" id="ARBA00022833"/>
    </source>
</evidence>
<dbReference type="GO" id="GO:0043565">
    <property type="term" value="F:sequence-specific DNA binding"/>
    <property type="evidence" value="ECO:0007669"/>
    <property type="project" value="InterPro"/>
</dbReference>
<comment type="similarity">
    <text evidence="2">Belongs to the THAP1 family.</text>
</comment>
<dbReference type="GO" id="GO:0008270">
    <property type="term" value="F:zinc ion binding"/>
    <property type="evidence" value="ECO:0007669"/>
    <property type="project" value="UniProtKB-KW"/>
</dbReference>
<keyword evidence="6" id="KW-0805">Transcription regulation</keyword>
<feature type="domain" description="THAP-type" evidence="14">
    <location>
        <begin position="51"/>
        <end position="137"/>
    </location>
</feature>
<keyword evidence="13" id="KW-1133">Transmembrane helix</keyword>
<keyword evidence="11" id="KW-0131">Cell cycle</keyword>
<evidence type="ECO:0000256" key="8">
    <source>
        <dbReference type="ARBA" id="ARBA00023125"/>
    </source>
</evidence>
<evidence type="ECO:0000256" key="9">
    <source>
        <dbReference type="ARBA" id="ARBA00023163"/>
    </source>
</evidence>
<organism evidence="15 16">
    <name type="scientific">Acropora cervicornis</name>
    <name type="common">Staghorn coral</name>
    <dbReference type="NCBI Taxonomy" id="6130"/>
    <lineage>
        <taxon>Eukaryota</taxon>
        <taxon>Metazoa</taxon>
        <taxon>Cnidaria</taxon>
        <taxon>Anthozoa</taxon>
        <taxon>Hexacorallia</taxon>
        <taxon>Scleractinia</taxon>
        <taxon>Astrocoeniina</taxon>
        <taxon>Acroporidae</taxon>
        <taxon>Acropora</taxon>
    </lineage>
</organism>
<dbReference type="PROSITE" id="PS50950">
    <property type="entry name" value="ZF_THAP"/>
    <property type="match status" value="1"/>
</dbReference>
<reference evidence="15" key="2">
    <citation type="journal article" date="2023" name="Science">
        <title>Genomic signatures of disease resistance in endangered staghorn corals.</title>
        <authorList>
            <person name="Vollmer S.V."/>
            <person name="Selwyn J.D."/>
            <person name="Despard B.A."/>
            <person name="Roesel C.L."/>
        </authorList>
    </citation>
    <scope>NUCLEOTIDE SEQUENCE</scope>
    <source>
        <strain evidence="15">K2</strain>
    </source>
</reference>
<protein>
    <recommendedName>
        <fullName evidence="14">THAP-type domain-containing protein</fullName>
    </recommendedName>
</protein>
<evidence type="ECO:0000256" key="13">
    <source>
        <dbReference type="SAM" id="Phobius"/>
    </source>
</evidence>
<proteinExistence type="inferred from homology"/>
<feature type="transmembrane region" description="Helical" evidence="13">
    <location>
        <begin position="219"/>
        <end position="246"/>
    </location>
</feature>
<comment type="caution">
    <text evidence="15">The sequence shown here is derived from an EMBL/GenBank/DDBJ whole genome shotgun (WGS) entry which is preliminary data.</text>
</comment>